<dbReference type="InterPro" id="IPR043502">
    <property type="entry name" value="DNA/RNA_pol_sf"/>
</dbReference>
<dbReference type="PANTHER" id="PTHR24559">
    <property type="entry name" value="TRANSPOSON TY3-I GAG-POL POLYPROTEIN"/>
    <property type="match status" value="1"/>
</dbReference>
<dbReference type="InterPro" id="IPR053134">
    <property type="entry name" value="RNA-dir_DNA_polymerase"/>
</dbReference>
<organism evidence="1 2">
    <name type="scientific">Vitis vinifera</name>
    <name type="common">Grape</name>
    <dbReference type="NCBI Taxonomy" id="29760"/>
    <lineage>
        <taxon>Eukaryota</taxon>
        <taxon>Viridiplantae</taxon>
        <taxon>Streptophyta</taxon>
        <taxon>Embryophyta</taxon>
        <taxon>Tracheophyta</taxon>
        <taxon>Spermatophyta</taxon>
        <taxon>Magnoliopsida</taxon>
        <taxon>eudicotyledons</taxon>
        <taxon>Gunneridae</taxon>
        <taxon>Pentapetalae</taxon>
        <taxon>rosids</taxon>
        <taxon>Vitales</taxon>
        <taxon>Vitaceae</taxon>
        <taxon>Viteae</taxon>
        <taxon>Vitis</taxon>
    </lineage>
</organism>
<proteinExistence type="predicted"/>
<accession>A0A438C529</accession>
<dbReference type="Gene3D" id="3.30.70.270">
    <property type="match status" value="1"/>
</dbReference>
<evidence type="ECO:0000313" key="2">
    <source>
        <dbReference type="Proteomes" id="UP000288805"/>
    </source>
</evidence>
<dbReference type="SUPFAM" id="SSF56672">
    <property type="entry name" value="DNA/RNA polymerases"/>
    <property type="match status" value="1"/>
</dbReference>
<evidence type="ECO:0008006" key="3">
    <source>
        <dbReference type="Google" id="ProtNLM"/>
    </source>
</evidence>
<dbReference type="Proteomes" id="UP000288805">
    <property type="component" value="Unassembled WGS sequence"/>
</dbReference>
<reference evidence="1 2" key="1">
    <citation type="journal article" date="2018" name="PLoS Genet.">
        <title>Population sequencing reveals clonal diversity and ancestral inbreeding in the grapevine cultivar Chardonnay.</title>
        <authorList>
            <person name="Roach M.J."/>
            <person name="Johnson D.L."/>
            <person name="Bohlmann J."/>
            <person name="van Vuuren H.J."/>
            <person name="Jones S.J."/>
            <person name="Pretorius I.S."/>
            <person name="Schmidt S.A."/>
            <person name="Borneman A.R."/>
        </authorList>
    </citation>
    <scope>NUCLEOTIDE SEQUENCE [LARGE SCALE GENOMIC DNA]</scope>
    <source>
        <strain evidence="2">cv. Chardonnay</strain>
        <tissue evidence="1">Leaf</tissue>
    </source>
</reference>
<name>A0A438C529_VITVI</name>
<gene>
    <name evidence="1" type="ORF">CK203_115269</name>
</gene>
<dbReference type="AlphaFoldDB" id="A0A438C529"/>
<protein>
    <recommendedName>
        <fullName evidence="3">Reverse transcriptase domain-containing protein</fullName>
    </recommendedName>
</protein>
<dbReference type="InterPro" id="IPR043128">
    <property type="entry name" value="Rev_trsase/Diguanyl_cyclase"/>
</dbReference>
<evidence type="ECO:0000313" key="1">
    <source>
        <dbReference type="EMBL" id="RVW18345.1"/>
    </source>
</evidence>
<sequence length="119" mass="13856">MPFGQKNADATYQCAMRRIFDDMLYKNVECYVDDLVMKSKEKKQPPMRSLHGVSHIKKEILDNLLDEDIFYVDVFPLWMMSFDGSAYYDGTGEEEVNQVLEEAHSEICGAHQSRPKLHF</sequence>
<dbReference type="EMBL" id="QGNW01002532">
    <property type="protein sequence ID" value="RVW18345.1"/>
    <property type="molecule type" value="Genomic_DNA"/>
</dbReference>
<comment type="caution">
    <text evidence="1">The sequence shown here is derived from an EMBL/GenBank/DDBJ whole genome shotgun (WGS) entry which is preliminary data.</text>
</comment>
<dbReference type="PANTHER" id="PTHR24559:SF439">
    <property type="entry name" value="RETROTRANSPOSON, UNCLASSIFIED-LIKE PROTEIN"/>
    <property type="match status" value="1"/>
</dbReference>